<reference evidence="2" key="2">
    <citation type="submission" date="2025-08" db="UniProtKB">
        <authorList>
            <consortium name="Ensembl"/>
        </authorList>
    </citation>
    <scope>IDENTIFICATION</scope>
</reference>
<reference evidence="2" key="3">
    <citation type="submission" date="2025-09" db="UniProtKB">
        <authorList>
            <consortium name="Ensembl"/>
        </authorList>
    </citation>
    <scope>IDENTIFICATION</scope>
</reference>
<keyword evidence="1" id="KW-1133">Transmembrane helix</keyword>
<name>H2ZNE3_CIOSA</name>
<dbReference type="AlphaFoldDB" id="H2ZNE3"/>
<dbReference type="Proteomes" id="UP000007875">
    <property type="component" value="Unassembled WGS sequence"/>
</dbReference>
<evidence type="ECO:0000313" key="3">
    <source>
        <dbReference type="Proteomes" id="UP000007875"/>
    </source>
</evidence>
<keyword evidence="3" id="KW-1185">Reference proteome</keyword>
<evidence type="ECO:0000313" key="2">
    <source>
        <dbReference type="Ensembl" id="ENSCSAVP00000019109.1"/>
    </source>
</evidence>
<dbReference type="Ensembl" id="ENSCSAVT00000019316.1">
    <property type="protein sequence ID" value="ENSCSAVP00000019109.1"/>
    <property type="gene ID" value="ENSCSAVG00000011219.1"/>
</dbReference>
<accession>H2ZNE3</accession>
<keyword evidence="1" id="KW-0472">Membrane</keyword>
<proteinExistence type="predicted"/>
<protein>
    <submittedName>
        <fullName evidence="2">Uncharacterized protein</fullName>
    </submittedName>
</protein>
<evidence type="ECO:0000256" key="1">
    <source>
        <dbReference type="SAM" id="Phobius"/>
    </source>
</evidence>
<dbReference type="OMA" id="CFCMDVL"/>
<reference evidence="3" key="1">
    <citation type="submission" date="2003-08" db="EMBL/GenBank/DDBJ databases">
        <authorList>
            <person name="Birren B."/>
            <person name="Nusbaum C."/>
            <person name="Abebe A."/>
            <person name="Abouelleil A."/>
            <person name="Adekoya E."/>
            <person name="Ait-zahra M."/>
            <person name="Allen N."/>
            <person name="Allen T."/>
            <person name="An P."/>
            <person name="Anderson M."/>
            <person name="Anderson S."/>
            <person name="Arachchi H."/>
            <person name="Armbruster J."/>
            <person name="Bachantsang P."/>
            <person name="Baldwin J."/>
            <person name="Barry A."/>
            <person name="Bayul T."/>
            <person name="Blitshsteyn B."/>
            <person name="Bloom T."/>
            <person name="Blye J."/>
            <person name="Boguslavskiy L."/>
            <person name="Borowsky M."/>
            <person name="Boukhgalter B."/>
            <person name="Brunache A."/>
            <person name="Butler J."/>
            <person name="Calixte N."/>
            <person name="Calvo S."/>
            <person name="Camarata J."/>
            <person name="Campo K."/>
            <person name="Chang J."/>
            <person name="Cheshatsang Y."/>
            <person name="Citroen M."/>
            <person name="Collymore A."/>
            <person name="Considine T."/>
            <person name="Cook A."/>
            <person name="Cooke P."/>
            <person name="Corum B."/>
            <person name="Cuomo C."/>
            <person name="David R."/>
            <person name="Dawoe T."/>
            <person name="Degray S."/>
            <person name="Dodge S."/>
            <person name="Dooley K."/>
            <person name="Dorje P."/>
            <person name="Dorjee K."/>
            <person name="Dorris L."/>
            <person name="Duffey N."/>
            <person name="Dupes A."/>
            <person name="Elkins T."/>
            <person name="Engels R."/>
            <person name="Erickson J."/>
            <person name="Farina A."/>
            <person name="Faro S."/>
            <person name="Ferreira P."/>
            <person name="Fischer H."/>
            <person name="Fitzgerald M."/>
            <person name="Foley K."/>
            <person name="Gage D."/>
            <person name="Galagan J."/>
            <person name="Gearin G."/>
            <person name="Gnerre S."/>
            <person name="Gnirke A."/>
            <person name="Goyette A."/>
            <person name="Graham J."/>
            <person name="Grandbois E."/>
            <person name="Gyaltsen K."/>
            <person name="Hafez N."/>
            <person name="Hagopian D."/>
            <person name="Hagos B."/>
            <person name="Hall J."/>
            <person name="Hatcher B."/>
            <person name="Heller A."/>
            <person name="Higgins H."/>
            <person name="Honan T."/>
            <person name="Horn A."/>
            <person name="Houde N."/>
            <person name="Hughes L."/>
            <person name="Hulme W."/>
            <person name="Husby E."/>
            <person name="Iliev I."/>
            <person name="Jaffe D."/>
            <person name="Jones C."/>
            <person name="Kamal M."/>
            <person name="Kamat A."/>
            <person name="Kamvysselis M."/>
            <person name="Karlsson E."/>
            <person name="Kells C."/>
            <person name="Kieu A."/>
            <person name="Kisner P."/>
            <person name="Kodira C."/>
            <person name="Kulbokas E."/>
            <person name="Labutti K."/>
            <person name="Lama D."/>
            <person name="Landers T."/>
            <person name="Leger J."/>
            <person name="Levine S."/>
            <person name="Lewis D."/>
            <person name="Lewis T."/>
            <person name="Lindblad-toh K."/>
            <person name="Liu X."/>
            <person name="Lokyitsang T."/>
            <person name="Lokyitsang Y."/>
            <person name="Lucien O."/>
            <person name="Lui A."/>
            <person name="Ma L.J."/>
            <person name="Mabbitt R."/>
            <person name="Macdonald J."/>
            <person name="Maclean C."/>
            <person name="Major J."/>
            <person name="Manning J."/>
            <person name="Marabella R."/>
            <person name="Maru K."/>
            <person name="Matthews C."/>
            <person name="Mauceli E."/>
            <person name="Mccarthy M."/>
            <person name="Mcdonough S."/>
            <person name="Mcghee T."/>
            <person name="Meldrim J."/>
            <person name="Meneus L."/>
            <person name="Mesirov J."/>
            <person name="Mihalev A."/>
            <person name="Mihova T."/>
            <person name="Mikkelsen T."/>
            <person name="Mlenga V."/>
            <person name="Moru K."/>
            <person name="Mozes J."/>
            <person name="Mulrain L."/>
            <person name="Munson G."/>
            <person name="Naylor J."/>
            <person name="Newes C."/>
            <person name="Nguyen C."/>
            <person name="Nguyen N."/>
            <person name="Nguyen T."/>
            <person name="Nicol R."/>
            <person name="Nielsen C."/>
            <person name="Nizzari M."/>
            <person name="Norbu C."/>
            <person name="Norbu N."/>
            <person name="O'donnell P."/>
            <person name="Okoawo O."/>
            <person name="O'leary S."/>
            <person name="Omotosho B."/>
            <person name="O'neill K."/>
            <person name="Osman S."/>
            <person name="Parker S."/>
            <person name="Perrin D."/>
            <person name="Phunkhang P."/>
            <person name="Piqani B."/>
            <person name="Purcell S."/>
            <person name="Rachupka T."/>
            <person name="Ramasamy U."/>
            <person name="Rameau R."/>
            <person name="Ray V."/>
            <person name="Raymond C."/>
            <person name="Retta R."/>
            <person name="Richardson S."/>
            <person name="Rise C."/>
            <person name="Rodriguez J."/>
            <person name="Rogers J."/>
            <person name="Rogov P."/>
            <person name="Rutman M."/>
            <person name="Schupbach R."/>
            <person name="Seaman C."/>
            <person name="Settipalli S."/>
            <person name="Sharpe T."/>
            <person name="Sheridan J."/>
            <person name="Sherpa N."/>
            <person name="Shi J."/>
            <person name="Smirnov S."/>
            <person name="Smith C."/>
            <person name="Sougnez C."/>
            <person name="Spencer B."/>
            <person name="Stalker J."/>
            <person name="Stange-thomann N."/>
            <person name="Stavropoulos S."/>
            <person name="Stetson K."/>
            <person name="Stone C."/>
            <person name="Stone S."/>
            <person name="Stubbs M."/>
            <person name="Talamas J."/>
            <person name="Tchuinga P."/>
            <person name="Tenzing P."/>
            <person name="Tesfaye S."/>
            <person name="Theodore J."/>
            <person name="Thoulutsang Y."/>
            <person name="Topham K."/>
            <person name="Towey S."/>
            <person name="Tsamla T."/>
            <person name="Tsomo N."/>
            <person name="Vallee D."/>
            <person name="Vassiliev H."/>
            <person name="Venkataraman V."/>
            <person name="Vinson J."/>
            <person name="Vo A."/>
            <person name="Wade C."/>
            <person name="Wang S."/>
            <person name="Wangchuk T."/>
            <person name="Wangdi T."/>
            <person name="Whittaker C."/>
            <person name="Wilkinson J."/>
            <person name="Wu Y."/>
            <person name="Wyman D."/>
            <person name="Yadav S."/>
            <person name="Yang S."/>
            <person name="Yang X."/>
            <person name="Yeager S."/>
            <person name="Yee E."/>
            <person name="Young G."/>
            <person name="Zainoun J."/>
            <person name="Zembeck L."/>
            <person name="Zimmer A."/>
            <person name="Zody M."/>
            <person name="Lander E."/>
        </authorList>
    </citation>
    <scope>NUCLEOTIDE SEQUENCE [LARGE SCALE GENOMIC DNA]</scope>
</reference>
<organism evidence="2 3">
    <name type="scientific">Ciona savignyi</name>
    <name type="common">Pacific transparent sea squirt</name>
    <dbReference type="NCBI Taxonomy" id="51511"/>
    <lineage>
        <taxon>Eukaryota</taxon>
        <taxon>Metazoa</taxon>
        <taxon>Chordata</taxon>
        <taxon>Tunicata</taxon>
        <taxon>Ascidiacea</taxon>
        <taxon>Phlebobranchia</taxon>
        <taxon>Cionidae</taxon>
        <taxon>Ciona</taxon>
    </lineage>
</organism>
<feature type="transmembrane region" description="Helical" evidence="1">
    <location>
        <begin position="20"/>
        <end position="45"/>
    </location>
</feature>
<sequence length="233" mass="26225">MTDCSEVVVDIISGEELPLLAAGIGGTIAAFVGLAVGIIIMKCFCMDVLKQKFNSGQKKTIELSLLEESKSMQVDHQIRNTTGTEMYQNDVLCRGTGLSIENDLNLDEKYQHEIECHVNSKSVVDVLCGSSIEIMACKVFEQRSDDLQWILLNAWKVRHTCLLQVFRMVLDQYLRSDLINDVQFTNILSTVTKRFSVSLQKLQNSLLQIKHSISENVWEKSGNHSPQQHSSTM</sequence>
<dbReference type="HOGENOM" id="CLU_1192224_0_0_1"/>
<keyword evidence="1" id="KW-0812">Transmembrane</keyword>
<dbReference type="InParanoid" id="H2ZNE3"/>
<dbReference type="GeneTree" id="ENSGT00530000069464"/>